<keyword evidence="2" id="KW-0812">Transmembrane</keyword>
<name>A0A226EI02_FOLCA</name>
<dbReference type="AlphaFoldDB" id="A0A226EI02"/>
<proteinExistence type="predicted"/>
<evidence type="ECO:0000256" key="2">
    <source>
        <dbReference type="SAM" id="Phobius"/>
    </source>
</evidence>
<protein>
    <recommendedName>
        <fullName evidence="5">Transmembrane protein 47</fullName>
    </recommendedName>
</protein>
<evidence type="ECO:0000256" key="1">
    <source>
        <dbReference type="SAM" id="MobiDB-lite"/>
    </source>
</evidence>
<keyword evidence="2" id="KW-1133">Transmembrane helix</keyword>
<sequence>MPDKGGAQVAENGEVETTDPKAPLADEEEEEEIGDPVPANVQAVLSLCGIVAAIMVAMGLASSEWVIAVDGYYWQGLFVYCAGSGYSGSGSGEDSSESSSSSSSSSASAAGSGSGSGSGSGCYRIDLGIQGYTMMAALFISVSLASNIFGFILAMLGSWVKDIDSKRKSYKLSLYLWIVCIISCGLSLFIYSACFGELMEDVEELGPFKKPKDEWEIGWSFEVIVAGLVFQIITTLCVGYSLLMLPIIEEVEEEEEEEKK</sequence>
<dbReference type="Proteomes" id="UP000198287">
    <property type="component" value="Unassembled WGS sequence"/>
</dbReference>
<reference evidence="3 4" key="1">
    <citation type="submission" date="2015-12" db="EMBL/GenBank/DDBJ databases">
        <title>The genome of Folsomia candida.</title>
        <authorList>
            <person name="Faddeeva A."/>
            <person name="Derks M.F."/>
            <person name="Anvar Y."/>
            <person name="Smit S."/>
            <person name="Van Straalen N."/>
            <person name="Roelofs D."/>
        </authorList>
    </citation>
    <scope>NUCLEOTIDE SEQUENCE [LARGE SCALE GENOMIC DNA]</scope>
    <source>
        <strain evidence="3 4">VU population</strain>
        <tissue evidence="3">Whole body</tissue>
    </source>
</reference>
<dbReference type="Gene3D" id="1.20.140.150">
    <property type="match status" value="1"/>
</dbReference>
<feature type="transmembrane region" description="Helical" evidence="2">
    <location>
        <begin position="219"/>
        <end position="243"/>
    </location>
</feature>
<evidence type="ECO:0008006" key="5">
    <source>
        <dbReference type="Google" id="ProtNLM"/>
    </source>
</evidence>
<feature type="compositionally biased region" description="Acidic residues" evidence="1">
    <location>
        <begin position="25"/>
        <end position="34"/>
    </location>
</feature>
<feature type="transmembrane region" description="Helical" evidence="2">
    <location>
        <begin position="136"/>
        <end position="160"/>
    </location>
</feature>
<gene>
    <name evidence="3" type="ORF">Fcan01_07737</name>
</gene>
<comment type="caution">
    <text evidence="3">The sequence shown here is derived from an EMBL/GenBank/DDBJ whole genome shotgun (WGS) entry which is preliminary data.</text>
</comment>
<feature type="transmembrane region" description="Helical" evidence="2">
    <location>
        <begin position="41"/>
        <end position="60"/>
    </location>
</feature>
<feature type="compositionally biased region" description="Low complexity" evidence="1">
    <location>
        <begin position="97"/>
        <end position="111"/>
    </location>
</feature>
<dbReference type="EMBL" id="LNIX01000003">
    <property type="protein sequence ID" value="OXA57252.1"/>
    <property type="molecule type" value="Genomic_DNA"/>
</dbReference>
<accession>A0A226EI02</accession>
<evidence type="ECO:0000313" key="4">
    <source>
        <dbReference type="Proteomes" id="UP000198287"/>
    </source>
</evidence>
<feature type="transmembrane region" description="Helical" evidence="2">
    <location>
        <begin position="172"/>
        <end position="199"/>
    </location>
</feature>
<keyword evidence="2" id="KW-0472">Membrane</keyword>
<feature type="region of interest" description="Disordered" evidence="1">
    <location>
        <begin position="91"/>
        <end position="119"/>
    </location>
</feature>
<dbReference type="OrthoDB" id="10479757at2759"/>
<organism evidence="3 4">
    <name type="scientific">Folsomia candida</name>
    <name type="common">Springtail</name>
    <dbReference type="NCBI Taxonomy" id="158441"/>
    <lineage>
        <taxon>Eukaryota</taxon>
        <taxon>Metazoa</taxon>
        <taxon>Ecdysozoa</taxon>
        <taxon>Arthropoda</taxon>
        <taxon>Hexapoda</taxon>
        <taxon>Collembola</taxon>
        <taxon>Entomobryomorpha</taxon>
        <taxon>Isotomoidea</taxon>
        <taxon>Isotomidae</taxon>
        <taxon>Proisotominae</taxon>
        <taxon>Folsomia</taxon>
    </lineage>
</organism>
<evidence type="ECO:0000313" key="3">
    <source>
        <dbReference type="EMBL" id="OXA57252.1"/>
    </source>
</evidence>
<keyword evidence="4" id="KW-1185">Reference proteome</keyword>
<feature type="region of interest" description="Disordered" evidence="1">
    <location>
        <begin position="1"/>
        <end position="37"/>
    </location>
</feature>
<dbReference type="OMA" id="WSLEICI"/>